<dbReference type="PANTHER" id="PTHR42870:SF1">
    <property type="entry name" value="NON-SPECIFIC LIPID-TRANSFER PROTEIN-LIKE 2"/>
    <property type="match status" value="1"/>
</dbReference>
<keyword evidence="3" id="KW-1185">Reference proteome</keyword>
<dbReference type="RefSeq" id="WP_191159298.1">
    <property type="nucleotide sequence ID" value="NZ_JACXAI010000021.1"/>
</dbReference>
<dbReference type="Proteomes" id="UP000626844">
    <property type="component" value="Unassembled WGS sequence"/>
</dbReference>
<sequence length="392" mass="43073">MRRSLSDQVCIVGVGETDFVRGTDKSLTQLLTEAAVNACKDAGIHPSEIDGVINPWRYNVRCEDLVAGLGIKELKFSGRSEMGGASAIAAIQQAALAVEHGVAEYVVVATGQKGYSGPRLGGTDPRILDYNNTIMPNPEYRDNMEYPYGVMVPMQYFSLHANRWFYEYNPDPIGMQIVAMTCREHAHNNSKAYMKGRAMTEEDYQNSPMLVTPFRLFDCSLEIDGAGAVIVTSKRNAHRFKKPIYIAGIAEGHPNQPDDMPTRSDILDMGIKYAAPRAFEMAGISRDEIDFAEIYDCFTFIVLRQIEEMGFCERGEAPDFVKNGRITYGGQLPINTHGGLLSQAHIVGINHVVEGVHQLRGESGIAQVQDAKIGLVTGYGDMGDGSIAILHN</sequence>
<dbReference type="EMBL" id="JACXAI010000021">
    <property type="protein sequence ID" value="MBD1381697.1"/>
    <property type="molecule type" value="Genomic_DNA"/>
</dbReference>
<evidence type="ECO:0000313" key="2">
    <source>
        <dbReference type="EMBL" id="MBD1381697.1"/>
    </source>
</evidence>
<dbReference type="InterPro" id="IPR002155">
    <property type="entry name" value="Thiolase"/>
</dbReference>
<dbReference type="InterPro" id="IPR016039">
    <property type="entry name" value="Thiolase-like"/>
</dbReference>
<dbReference type="InterPro" id="IPR055140">
    <property type="entry name" value="Thiolase_C_2"/>
</dbReference>
<feature type="domain" description="Thiolase C-terminal" evidence="1">
    <location>
        <begin position="261"/>
        <end position="386"/>
    </location>
</feature>
<organism evidence="2 3">
    <name type="scientific">Metabacillus arenae</name>
    <dbReference type="NCBI Taxonomy" id="2771434"/>
    <lineage>
        <taxon>Bacteria</taxon>
        <taxon>Bacillati</taxon>
        <taxon>Bacillota</taxon>
        <taxon>Bacilli</taxon>
        <taxon>Bacillales</taxon>
        <taxon>Bacillaceae</taxon>
        <taxon>Metabacillus</taxon>
    </lineage>
</organism>
<dbReference type="SUPFAM" id="SSF53901">
    <property type="entry name" value="Thiolase-like"/>
    <property type="match status" value="2"/>
</dbReference>
<dbReference type="PIRSF" id="PIRSF000429">
    <property type="entry name" value="Ac-CoA_Ac_transf"/>
    <property type="match status" value="1"/>
</dbReference>
<proteinExistence type="predicted"/>
<dbReference type="Gene3D" id="3.40.47.10">
    <property type="match status" value="1"/>
</dbReference>
<evidence type="ECO:0000259" key="1">
    <source>
        <dbReference type="Pfam" id="PF22691"/>
    </source>
</evidence>
<dbReference type="CDD" id="cd00829">
    <property type="entry name" value="SCP-x_thiolase"/>
    <property type="match status" value="1"/>
</dbReference>
<dbReference type="PANTHER" id="PTHR42870">
    <property type="entry name" value="ACETYL-COA C-ACETYLTRANSFERASE"/>
    <property type="match status" value="1"/>
</dbReference>
<name>A0A926NCF0_9BACI</name>
<evidence type="ECO:0000313" key="3">
    <source>
        <dbReference type="Proteomes" id="UP000626844"/>
    </source>
</evidence>
<reference evidence="2" key="1">
    <citation type="submission" date="2020-09" db="EMBL/GenBank/DDBJ databases">
        <title>A novel bacterium of genus Bacillus, isolated from South China Sea.</title>
        <authorList>
            <person name="Huang H."/>
            <person name="Mo K."/>
            <person name="Hu Y."/>
        </authorList>
    </citation>
    <scope>NUCLEOTIDE SEQUENCE</scope>
    <source>
        <strain evidence="2">IB182487</strain>
    </source>
</reference>
<comment type="caution">
    <text evidence="2">The sequence shown here is derived from an EMBL/GenBank/DDBJ whole genome shotgun (WGS) entry which is preliminary data.</text>
</comment>
<gene>
    <name evidence="2" type="ORF">IC621_15785</name>
</gene>
<dbReference type="GO" id="GO:0016747">
    <property type="term" value="F:acyltransferase activity, transferring groups other than amino-acyl groups"/>
    <property type="evidence" value="ECO:0007669"/>
    <property type="project" value="InterPro"/>
</dbReference>
<protein>
    <submittedName>
        <fullName evidence="2">Thiolase family protein</fullName>
    </submittedName>
</protein>
<dbReference type="Pfam" id="PF22691">
    <property type="entry name" value="Thiolase_C_1"/>
    <property type="match status" value="1"/>
</dbReference>
<accession>A0A926NCF0</accession>
<dbReference type="AlphaFoldDB" id="A0A926NCF0"/>